<gene>
    <name evidence="1" type="ORF">EXIGLDRAFT_171350</name>
</gene>
<proteinExistence type="predicted"/>
<dbReference type="AlphaFoldDB" id="A0A165FB71"/>
<organism evidence="1 2">
    <name type="scientific">Exidia glandulosa HHB12029</name>
    <dbReference type="NCBI Taxonomy" id="1314781"/>
    <lineage>
        <taxon>Eukaryota</taxon>
        <taxon>Fungi</taxon>
        <taxon>Dikarya</taxon>
        <taxon>Basidiomycota</taxon>
        <taxon>Agaricomycotina</taxon>
        <taxon>Agaricomycetes</taxon>
        <taxon>Auriculariales</taxon>
        <taxon>Exidiaceae</taxon>
        <taxon>Exidia</taxon>
    </lineage>
</organism>
<reference evidence="1 2" key="1">
    <citation type="journal article" date="2016" name="Mol. Biol. Evol.">
        <title>Comparative Genomics of Early-Diverging Mushroom-Forming Fungi Provides Insights into the Origins of Lignocellulose Decay Capabilities.</title>
        <authorList>
            <person name="Nagy L.G."/>
            <person name="Riley R."/>
            <person name="Tritt A."/>
            <person name="Adam C."/>
            <person name="Daum C."/>
            <person name="Floudas D."/>
            <person name="Sun H."/>
            <person name="Yadav J.S."/>
            <person name="Pangilinan J."/>
            <person name="Larsson K.H."/>
            <person name="Matsuura K."/>
            <person name="Barry K."/>
            <person name="Labutti K."/>
            <person name="Kuo R."/>
            <person name="Ohm R.A."/>
            <person name="Bhattacharya S.S."/>
            <person name="Shirouzu T."/>
            <person name="Yoshinaga Y."/>
            <person name="Martin F.M."/>
            <person name="Grigoriev I.V."/>
            <person name="Hibbett D.S."/>
        </authorList>
    </citation>
    <scope>NUCLEOTIDE SEQUENCE [LARGE SCALE GENOMIC DNA]</scope>
    <source>
        <strain evidence="1 2">HHB12029</strain>
    </source>
</reference>
<accession>A0A165FB71</accession>
<evidence type="ECO:0000313" key="2">
    <source>
        <dbReference type="Proteomes" id="UP000077266"/>
    </source>
</evidence>
<sequence length="129" mass="14566">MRRDSDYVRYMMLHRPETKGCIWCQTAILGSLEVTVSLSSHDVVGPGATSDLVGIARSRMSTPPGGSSTGTSGCKKFRPYYIPRSIACNGCRTAYDESEAGFQTGPWYMHDDGRWRVQDRRHYRRIKRG</sequence>
<dbReference type="Proteomes" id="UP000077266">
    <property type="component" value="Unassembled WGS sequence"/>
</dbReference>
<dbReference type="EMBL" id="KV426092">
    <property type="protein sequence ID" value="KZV88711.1"/>
    <property type="molecule type" value="Genomic_DNA"/>
</dbReference>
<protein>
    <submittedName>
        <fullName evidence="1">Uncharacterized protein</fullName>
    </submittedName>
</protein>
<evidence type="ECO:0000313" key="1">
    <source>
        <dbReference type="EMBL" id="KZV88711.1"/>
    </source>
</evidence>
<name>A0A165FB71_EXIGL</name>
<keyword evidence="2" id="KW-1185">Reference proteome</keyword>
<dbReference type="InParanoid" id="A0A165FB71"/>